<organism evidence="1">
    <name type="scientific">Rhizophora mucronata</name>
    <name type="common">Asiatic mangrove</name>
    <dbReference type="NCBI Taxonomy" id="61149"/>
    <lineage>
        <taxon>Eukaryota</taxon>
        <taxon>Viridiplantae</taxon>
        <taxon>Streptophyta</taxon>
        <taxon>Embryophyta</taxon>
        <taxon>Tracheophyta</taxon>
        <taxon>Spermatophyta</taxon>
        <taxon>Magnoliopsida</taxon>
        <taxon>eudicotyledons</taxon>
        <taxon>Gunneridae</taxon>
        <taxon>Pentapetalae</taxon>
        <taxon>rosids</taxon>
        <taxon>fabids</taxon>
        <taxon>Malpighiales</taxon>
        <taxon>Rhizophoraceae</taxon>
        <taxon>Rhizophora</taxon>
    </lineage>
</organism>
<dbReference type="AlphaFoldDB" id="A0A2P2PKB0"/>
<accession>A0A2P2PKB0</accession>
<sequence length="28" mass="3285">MSHVIVLTSELHLSLCSVFMNFKVLWLH</sequence>
<reference evidence="1" key="1">
    <citation type="submission" date="2018-02" db="EMBL/GenBank/DDBJ databases">
        <title>Rhizophora mucronata_Transcriptome.</title>
        <authorList>
            <person name="Meera S.P."/>
            <person name="Sreeshan A."/>
            <person name="Augustine A."/>
        </authorList>
    </citation>
    <scope>NUCLEOTIDE SEQUENCE</scope>
    <source>
        <tissue evidence="1">Leaf</tissue>
    </source>
</reference>
<dbReference type="EMBL" id="GGEC01074585">
    <property type="protein sequence ID" value="MBX55069.1"/>
    <property type="molecule type" value="Transcribed_RNA"/>
</dbReference>
<protein>
    <submittedName>
        <fullName evidence="1">Uncharacterized protein</fullName>
    </submittedName>
</protein>
<proteinExistence type="predicted"/>
<name>A0A2P2PKB0_RHIMU</name>
<evidence type="ECO:0000313" key="1">
    <source>
        <dbReference type="EMBL" id="MBX55069.1"/>
    </source>
</evidence>